<proteinExistence type="predicted"/>
<organism evidence="1 2">
    <name type="scientific">Portunus trituberculatus</name>
    <name type="common">Swimming crab</name>
    <name type="synonym">Neptunus trituberculatus</name>
    <dbReference type="NCBI Taxonomy" id="210409"/>
    <lineage>
        <taxon>Eukaryota</taxon>
        <taxon>Metazoa</taxon>
        <taxon>Ecdysozoa</taxon>
        <taxon>Arthropoda</taxon>
        <taxon>Crustacea</taxon>
        <taxon>Multicrustacea</taxon>
        <taxon>Malacostraca</taxon>
        <taxon>Eumalacostraca</taxon>
        <taxon>Eucarida</taxon>
        <taxon>Decapoda</taxon>
        <taxon>Pleocyemata</taxon>
        <taxon>Brachyura</taxon>
        <taxon>Eubrachyura</taxon>
        <taxon>Portunoidea</taxon>
        <taxon>Portunidae</taxon>
        <taxon>Portuninae</taxon>
        <taxon>Portunus</taxon>
    </lineage>
</organism>
<dbReference type="EMBL" id="VSRR010007599">
    <property type="protein sequence ID" value="MPC47187.1"/>
    <property type="molecule type" value="Genomic_DNA"/>
</dbReference>
<evidence type="ECO:0000313" key="2">
    <source>
        <dbReference type="Proteomes" id="UP000324222"/>
    </source>
</evidence>
<dbReference type="Proteomes" id="UP000324222">
    <property type="component" value="Unassembled WGS sequence"/>
</dbReference>
<sequence>MSSTCCRTPSATQQRGN</sequence>
<gene>
    <name evidence="1" type="ORF">E2C01_040924</name>
</gene>
<comment type="caution">
    <text evidence="1">The sequence shown here is derived from an EMBL/GenBank/DDBJ whole genome shotgun (WGS) entry which is preliminary data.</text>
</comment>
<accession>A0A5B7FPA9</accession>
<reference evidence="1 2" key="1">
    <citation type="submission" date="2019-05" db="EMBL/GenBank/DDBJ databases">
        <title>Another draft genome of Portunus trituberculatus and its Hox gene families provides insights of decapod evolution.</title>
        <authorList>
            <person name="Jeong J.-H."/>
            <person name="Song I."/>
            <person name="Kim S."/>
            <person name="Choi T."/>
            <person name="Kim D."/>
            <person name="Ryu S."/>
            <person name="Kim W."/>
        </authorList>
    </citation>
    <scope>NUCLEOTIDE SEQUENCE [LARGE SCALE GENOMIC DNA]</scope>
    <source>
        <tissue evidence="1">Muscle</tissue>
    </source>
</reference>
<name>A0A5B7FPA9_PORTR</name>
<keyword evidence="2" id="KW-1185">Reference proteome</keyword>
<evidence type="ECO:0000313" key="1">
    <source>
        <dbReference type="EMBL" id="MPC47187.1"/>
    </source>
</evidence>
<dbReference type="AlphaFoldDB" id="A0A5B7FPA9"/>
<protein>
    <submittedName>
        <fullName evidence="1">Uncharacterized protein</fullName>
    </submittedName>
</protein>